<evidence type="ECO:0000313" key="1">
    <source>
        <dbReference type="EMBL" id="KAG6417574.1"/>
    </source>
</evidence>
<comment type="caution">
    <text evidence="1">The sequence shown here is derived from an EMBL/GenBank/DDBJ whole genome shotgun (WGS) entry which is preliminary data.</text>
</comment>
<evidence type="ECO:0000313" key="2">
    <source>
        <dbReference type="Proteomes" id="UP000298416"/>
    </source>
</evidence>
<proteinExistence type="predicted"/>
<accession>A0A8X8XR53</accession>
<organism evidence="1">
    <name type="scientific">Salvia splendens</name>
    <name type="common">Scarlet sage</name>
    <dbReference type="NCBI Taxonomy" id="180675"/>
    <lineage>
        <taxon>Eukaryota</taxon>
        <taxon>Viridiplantae</taxon>
        <taxon>Streptophyta</taxon>
        <taxon>Embryophyta</taxon>
        <taxon>Tracheophyta</taxon>
        <taxon>Spermatophyta</taxon>
        <taxon>Magnoliopsida</taxon>
        <taxon>eudicotyledons</taxon>
        <taxon>Gunneridae</taxon>
        <taxon>Pentapetalae</taxon>
        <taxon>asterids</taxon>
        <taxon>lamiids</taxon>
        <taxon>Lamiales</taxon>
        <taxon>Lamiaceae</taxon>
        <taxon>Nepetoideae</taxon>
        <taxon>Mentheae</taxon>
        <taxon>Salviinae</taxon>
        <taxon>Salvia</taxon>
        <taxon>Salvia subgen. Calosphace</taxon>
        <taxon>core Calosphace</taxon>
    </lineage>
</organism>
<dbReference type="AlphaFoldDB" id="A0A8X8XR53"/>
<protein>
    <submittedName>
        <fullName evidence="1">Uncharacterized protein</fullName>
    </submittedName>
</protein>
<reference evidence="1" key="1">
    <citation type="submission" date="2018-01" db="EMBL/GenBank/DDBJ databases">
        <authorList>
            <person name="Mao J.F."/>
        </authorList>
    </citation>
    <scope>NUCLEOTIDE SEQUENCE</scope>
    <source>
        <strain evidence="1">Huo1</strain>
        <tissue evidence="1">Leaf</tissue>
    </source>
</reference>
<gene>
    <name evidence="1" type="ORF">SASPL_119758</name>
</gene>
<name>A0A8X8XR53_SALSN</name>
<dbReference type="Proteomes" id="UP000298416">
    <property type="component" value="Unassembled WGS sequence"/>
</dbReference>
<sequence length="68" mass="7749">MPDSDEALLMVRHQKSPNLMHSIKLGVFLMFLTAELGPCLVDSRLTIDSIWTNKPHSQHGDTDRLQYV</sequence>
<reference evidence="1" key="2">
    <citation type="submission" date="2020-08" db="EMBL/GenBank/DDBJ databases">
        <title>Plant Genome Project.</title>
        <authorList>
            <person name="Zhang R.-G."/>
        </authorList>
    </citation>
    <scope>NUCLEOTIDE SEQUENCE</scope>
    <source>
        <strain evidence="1">Huo1</strain>
        <tissue evidence="1">Leaf</tissue>
    </source>
</reference>
<keyword evidence="2" id="KW-1185">Reference proteome</keyword>
<dbReference type="EMBL" id="PNBA02000007">
    <property type="protein sequence ID" value="KAG6417574.1"/>
    <property type="molecule type" value="Genomic_DNA"/>
</dbReference>